<evidence type="ECO:0000313" key="4">
    <source>
        <dbReference type="Proteomes" id="UP000052013"/>
    </source>
</evidence>
<protein>
    <recommendedName>
        <fullName evidence="5">Integral membrane protein</fullName>
    </recommendedName>
</protein>
<dbReference type="InterPro" id="IPR009214">
    <property type="entry name" value="DUF1129"/>
</dbReference>
<reference evidence="3 4" key="1">
    <citation type="journal article" date="2015" name="Genome Announc.">
        <title>Expanding the biotechnology potential of lactobacilli through comparative genomics of 213 strains and associated genera.</title>
        <authorList>
            <person name="Sun Z."/>
            <person name="Harris H.M."/>
            <person name="McCann A."/>
            <person name="Guo C."/>
            <person name="Argimon S."/>
            <person name="Zhang W."/>
            <person name="Yang X."/>
            <person name="Jeffery I.B."/>
            <person name="Cooney J.C."/>
            <person name="Kagawa T.F."/>
            <person name="Liu W."/>
            <person name="Song Y."/>
            <person name="Salvetti E."/>
            <person name="Wrobel A."/>
            <person name="Rasinkangas P."/>
            <person name="Parkhill J."/>
            <person name="Rea M.C."/>
            <person name="O'Sullivan O."/>
            <person name="Ritari J."/>
            <person name="Douillard F.P."/>
            <person name="Paul Ross R."/>
            <person name="Yang R."/>
            <person name="Briner A.E."/>
            <person name="Felis G.E."/>
            <person name="de Vos W.M."/>
            <person name="Barrangou R."/>
            <person name="Klaenhammer T.R."/>
            <person name="Caufield P.W."/>
            <person name="Cui Y."/>
            <person name="Zhang H."/>
            <person name="O'Toole P.W."/>
        </authorList>
    </citation>
    <scope>NUCLEOTIDE SEQUENCE [LARGE SCALE GENOMIC DNA]</scope>
    <source>
        <strain evidence="3 4">DSM 14421</strain>
    </source>
</reference>
<keyword evidence="2" id="KW-0472">Membrane</keyword>
<evidence type="ECO:0000313" key="3">
    <source>
        <dbReference type="EMBL" id="KRL65926.1"/>
    </source>
</evidence>
<dbReference type="Proteomes" id="UP000052013">
    <property type="component" value="Unassembled WGS sequence"/>
</dbReference>
<evidence type="ECO:0000256" key="2">
    <source>
        <dbReference type="SAM" id="Phobius"/>
    </source>
</evidence>
<proteinExistence type="predicted"/>
<feature type="transmembrane region" description="Helical" evidence="2">
    <location>
        <begin position="171"/>
        <end position="196"/>
    </location>
</feature>
<dbReference type="PATRIC" id="fig|1423739.3.peg.3102"/>
<dbReference type="EMBL" id="AZEY01000053">
    <property type="protein sequence ID" value="KRL65926.1"/>
    <property type="molecule type" value="Genomic_DNA"/>
</dbReference>
<comment type="caution">
    <text evidence="3">The sequence shown here is derived from an EMBL/GenBank/DDBJ whole genome shotgun (WGS) entry which is preliminary data.</text>
</comment>
<dbReference type="SUPFAM" id="SSF103473">
    <property type="entry name" value="MFS general substrate transporter"/>
    <property type="match status" value="1"/>
</dbReference>
<evidence type="ECO:0008006" key="5">
    <source>
        <dbReference type="Google" id="ProtNLM"/>
    </source>
</evidence>
<accession>A0A0R1S8R8</accession>
<dbReference type="AlphaFoldDB" id="A0A0R1S8R8"/>
<feature type="transmembrane region" description="Helical" evidence="2">
    <location>
        <begin position="145"/>
        <end position="165"/>
    </location>
</feature>
<feature type="transmembrane region" description="Helical" evidence="2">
    <location>
        <begin position="208"/>
        <end position="234"/>
    </location>
</feature>
<dbReference type="Pfam" id="PF06570">
    <property type="entry name" value="DUF1129"/>
    <property type="match status" value="1"/>
</dbReference>
<gene>
    <name evidence="3" type="ORF">FC85_GL002979</name>
</gene>
<keyword evidence="2" id="KW-0812">Transmembrane</keyword>
<organism evidence="3 4">
    <name type="scientific">Lentilactobacillus diolivorans DSM 14421</name>
    <dbReference type="NCBI Taxonomy" id="1423739"/>
    <lineage>
        <taxon>Bacteria</taxon>
        <taxon>Bacillati</taxon>
        <taxon>Bacillota</taxon>
        <taxon>Bacilli</taxon>
        <taxon>Lactobacillales</taxon>
        <taxon>Lactobacillaceae</taxon>
        <taxon>Lentilactobacillus</taxon>
    </lineage>
</organism>
<sequence>MSPAFIRLTCQEEFNRIILRSEQLLSSNSDEKRRNANVRQKNANVHQDRDRTTKIVHSQFDNIGLTKRNAEYMFKFNQAISGTKLTADQQGEIVKKMVDELLAEQKSGKTARNMWGTVDQKVESILNPPKRPADPIKDYWPNAGYNMLLFFVIFSFLYGITYFFSKGGQQTTMGITGIVVTAVVAGLGIPALTMLIQPGVKHKYSLWVRIPLIILFFLVWMFIFFLAGMLPAVINPILNPYAYIVLGLLGAVAAFFVKRRWNITGGLF</sequence>
<dbReference type="STRING" id="1423739.FC85_GL002979"/>
<dbReference type="InterPro" id="IPR036259">
    <property type="entry name" value="MFS_trans_sf"/>
</dbReference>
<name>A0A0R1S8R8_9LACO</name>
<keyword evidence="2" id="KW-1133">Transmembrane helix</keyword>
<feature type="transmembrane region" description="Helical" evidence="2">
    <location>
        <begin position="240"/>
        <end position="257"/>
    </location>
</feature>
<feature type="region of interest" description="Disordered" evidence="1">
    <location>
        <begin position="28"/>
        <end position="49"/>
    </location>
</feature>
<evidence type="ECO:0000256" key="1">
    <source>
        <dbReference type="SAM" id="MobiDB-lite"/>
    </source>
</evidence>